<dbReference type="PANTHER" id="PTHR11358:SF41">
    <property type="entry name" value="ARGINASE"/>
    <property type="match status" value="1"/>
</dbReference>
<dbReference type="EMBL" id="JAMAST010000009">
    <property type="protein sequence ID" value="MCL1632061.1"/>
    <property type="molecule type" value="Genomic_DNA"/>
</dbReference>
<sequence length="268" mass="30692">MTLLHHEITFCNFDGTYTMQPRLLAASPHHWLDFSSVCGTNLYCSPEAFAHIRNQLNTLPESGLTFLGSGNYHYATLALLLNIRRPFSLILFDHHTDLQKGSIGHMLSCGSWVRHALKELKHLRKTMIIGPEPPAWQMDAYTERQRVTVLSEHGLTTPQQLLASIPTDTIYISIDKDLLSSHDAKTNWHQGTMPIKKLLTFIRALIRDRRVEGLDVCGEWPIRPYEHFDAQTRVWIQRNEQSNLAITRTFLKAKKQVAMPSIQSRNAI</sequence>
<dbReference type="Gene3D" id="3.40.800.10">
    <property type="entry name" value="Ureohydrolase domain"/>
    <property type="match status" value="1"/>
</dbReference>
<comment type="similarity">
    <text evidence="1">Belongs to the arginase family.</text>
</comment>
<evidence type="ECO:0000256" key="1">
    <source>
        <dbReference type="PROSITE-ProRule" id="PRU00742"/>
    </source>
</evidence>
<comment type="caution">
    <text evidence="2">The sequence shown here is derived from an EMBL/GenBank/DDBJ whole genome shotgun (WGS) entry which is preliminary data.</text>
</comment>
<keyword evidence="3" id="KW-1185">Reference proteome</keyword>
<evidence type="ECO:0000313" key="2">
    <source>
        <dbReference type="EMBL" id="MCL1632061.1"/>
    </source>
</evidence>
<proteinExistence type="inferred from homology"/>
<dbReference type="InterPro" id="IPR006035">
    <property type="entry name" value="Ureohydrolase"/>
</dbReference>
<dbReference type="PROSITE" id="PS51409">
    <property type="entry name" value="ARGINASE_2"/>
    <property type="match status" value="1"/>
</dbReference>
<reference evidence="2 3" key="1">
    <citation type="submission" date="2022-05" db="EMBL/GenBank/DDBJ databases">
        <title>Sporolactobacillus sp nov CPB3-1, isolated from tree bark (Mangifera indica L.).</title>
        <authorList>
            <person name="Phuengjayaem S."/>
            <person name="Tanasupawat S."/>
        </authorList>
    </citation>
    <scope>NUCLEOTIDE SEQUENCE [LARGE SCALE GENOMIC DNA]</scope>
    <source>
        <strain evidence="2 3">CPB3-1</strain>
    </source>
</reference>
<organism evidence="2 3">
    <name type="scientific">Sporolactobacillus mangiferae</name>
    <dbReference type="NCBI Taxonomy" id="2940498"/>
    <lineage>
        <taxon>Bacteria</taxon>
        <taxon>Bacillati</taxon>
        <taxon>Bacillota</taxon>
        <taxon>Bacilli</taxon>
        <taxon>Bacillales</taxon>
        <taxon>Sporolactobacillaceae</taxon>
        <taxon>Sporolactobacillus</taxon>
    </lineage>
</organism>
<dbReference type="Pfam" id="PF00491">
    <property type="entry name" value="Arginase"/>
    <property type="match status" value="1"/>
</dbReference>
<gene>
    <name evidence="2" type="ORF">M3N64_08870</name>
</gene>
<accession>A0ABT0MB23</accession>
<dbReference type="Proteomes" id="UP001203004">
    <property type="component" value="Unassembled WGS sequence"/>
</dbReference>
<dbReference type="InterPro" id="IPR023696">
    <property type="entry name" value="Ureohydrolase_dom_sf"/>
</dbReference>
<dbReference type="SUPFAM" id="SSF52768">
    <property type="entry name" value="Arginase/deacetylase"/>
    <property type="match status" value="1"/>
</dbReference>
<dbReference type="RefSeq" id="WP_249101290.1">
    <property type="nucleotide sequence ID" value="NZ_JAMAST010000009.1"/>
</dbReference>
<dbReference type="PANTHER" id="PTHR11358">
    <property type="entry name" value="ARGINASE/AGMATINASE"/>
    <property type="match status" value="1"/>
</dbReference>
<protein>
    <submittedName>
        <fullName evidence="2">Arginase family protein</fullName>
    </submittedName>
</protein>
<evidence type="ECO:0000313" key="3">
    <source>
        <dbReference type="Proteomes" id="UP001203004"/>
    </source>
</evidence>
<name>A0ABT0MB23_9BACL</name>